<evidence type="ECO:0000313" key="1">
    <source>
        <dbReference type="EMBL" id="RDY58136.1"/>
    </source>
</evidence>
<dbReference type="Proteomes" id="UP000261828">
    <property type="component" value="Unassembled WGS sequence"/>
</dbReference>
<dbReference type="InterPro" id="IPR023393">
    <property type="entry name" value="START-like_dom_sf"/>
</dbReference>
<dbReference type="SUPFAM" id="SSF55961">
    <property type="entry name" value="Bet v1-like"/>
    <property type="match status" value="1"/>
</dbReference>
<comment type="caution">
    <text evidence="1">The sequence shown here is derived from an EMBL/GenBank/DDBJ whole genome shotgun (WGS) entry which is preliminary data.</text>
</comment>
<gene>
    <name evidence="1" type="ORF">DX873_16575</name>
</gene>
<protein>
    <submittedName>
        <fullName evidence="1">SRPBCC family protein</fullName>
    </submittedName>
</protein>
<keyword evidence="2" id="KW-1185">Reference proteome</keyword>
<dbReference type="RefSeq" id="WP_116185605.1">
    <property type="nucleotide sequence ID" value="NZ_QTJX01000005.1"/>
</dbReference>
<accession>A0A371JM39</accession>
<dbReference type="Gene3D" id="3.30.530.20">
    <property type="match status" value="1"/>
</dbReference>
<dbReference type="OrthoDB" id="1011799at2"/>
<organism evidence="1 2">
    <name type="scientific">Flagellimonas nanhaiensis</name>
    <dbReference type="NCBI Taxonomy" id="2292706"/>
    <lineage>
        <taxon>Bacteria</taxon>
        <taxon>Pseudomonadati</taxon>
        <taxon>Bacteroidota</taxon>
        <taxon>Flavobacteriia</taxon>
        <taxon>Flavobacteriales</taxon>
        <taxon>Flavobacteriaceae</taxon>
        <taxon>Flagellimonas</taxon>
    </lineage>
</organism>
<sequence length="132" mass="14979">MHIEVPKKKLAKSDKEVFDFLTDIKNFEVLMPDNIDKFEVLDEKTFKFALKGMPEIVLRLKEQFPNEKVILGAASDKLPFTLTGDITALGENESEIGLSFEGQFNAMMAMMIKNPITNFMETLSNNMDKIGQ</sequence>
<dbReference type="AlphaFoldDB" id="A0A371JM39"/>
<name>A0A371JM39_9FLAO</name>
<proteinExistence type="predicted"/>
<dbReference type="EMBL" id="QTJX01000005">
    <property type="protein sequence ID" value="RDY58136.1"/>
    <property type="molecule type" value="Genomic_DNA"/>
</dbReference>
<evidence type="ECO:0000313" key="2">
    <source>
        <dbReference type="Proteomes" id="UP000261828"/>
    </source>
</evidence>
<reference evidence="1 2" key="1">
    <citation type="submission" date="2018-08" db="EMBL/GenBank/DDBJ databases">
        <title>Muricauda nanhaiensis sp. nov., isolated from seawater of the South China Sea.</title>
        <authorList>
            <person name="Dang Y."/>
        </authorList>
    </citation>
    <scope>NUCLEOTIDE SEQUENCE [LARGE SCALE GENOMIC DNA]</scope>
    <source>
        <strain evidence="1 2">SM1704</strain>
    </source>
</reference>